<dbReference type="Proteomes" id="UP001459277">
    <property type="component" value="Unassembled WGS sequence"/>
</dbReference>
<evidence type="ECO:0000313" key="2">
    <source>
        <dbReference type="Proteomes" id="UP001459277"/>
    </source>
</evidence>
<comment type="caution">
    <text evidence="1">The sequence shown here is derived from an EMBL/GenBank/DDBJ whole genome shotgun (WGS) entry which is preliminary data.</text>
</comment>
<reference evidence="1 2" key="1">
    <citation type="submission" date="2024-01" db="EMBL/GenBank/DDBJ databases">
        <title>A telomere-to-telomere, gap-free genome of sweet tea (Lithocarpus litseifolius).</title>
        <authorList>
            <person name="Zhou J."/>
        </authorList>
    </citation>
    <scope>NUCLEOTIDE SEQUENCE [LARGE SCALE GENOMIC DNA]</scope>
    <source>
        <strain evidence="1">Zhou-2022a</strain>
        <tissue evidence="1">Leaf</tissue>
    </source>
</reference>
<protein>
    <submittedName>
        <fullName evidence="1">Uncharacterized protein</fullName>
    </submittedName>
</protein>
<dbReference type="AlphaFoldDB" id="A0AAW2DGP7"/>
<keyword evidence="2" id="KW-1185">Reference proteome</keyword>
<dbReference type="EMBL" id="JAZDWU010000003">
    <property type="protein sequence ID" value="KAL0009304.1"/>
    <property type="molecule type" value="Genomic_DNA"/>
</dbReference>
<evidence type="ECO:0000313" key="1">
    <source>
        <dbReference type="EMBL" id="KAL0009304.1"/>
    </source>
</evidence>
<organism evidence="1 2">
    <name type="scientific">Lithocarpus litseifolius</name>
    <dbReference type="NCBI Taxonomy" id="425828"/>
    <lineage>
        <taxon>Eukaryota</taxon>
        <taxon>Viridiplantae</taxon>
        <taxon>Streptophyta</taxon>
        <taxon>Embryophyta</taxon>
        <taxon>Tracheophyta</taxon>
        <taxon>Spermatophyta</taxon>
        <taxon>Magnoliopsida</taxon>
        <taxon>eudicotyledons</taxon>
        <taxon>Gunneridae</taxon>
        <taxon>Pentapetalae</taxon>
        <taxon>rosids</taxon>
        <taxon>fabids</taxon>
        <taxon>Fagales</taxon>
        <taxon>Fagaceae</taxon>
        <taxon>Lithocarpus</taxon>
    </lineage>
</organism>
<accession>A0AAW2DGP7</accession>
<proteinExistence type="predicted"/>
<gene>
    <name evidence="1" type="ORF">SO802_010806</name>
</gene>
<sequence>MDRRSLKLNYKESLAMSLLEILCSSCSSCSSCSWCVLRVLGAFLRLQRALLICGLLRFLEAFELDSSELEDLGRWLLPSQMSSSSLMP</sequence>
<name>A0AAW2DGP7_9ROSI</name>